<accession>A0A6L2LBB4</accession>
<reference evidence="1" key="1">
    <citation type="journal article" date="2019" name="Sci. Rep.">
        <title>Draft genome of Tanacetum cinerariifolium, the natural source of mosquito coil.</title>
        <authorList>
            <person name="Yamashiro T."/>
            <person name="Shiraishi A."/>
            <person name="Satake H."/>
            <person name="Nakayama K."/>
        </authorList>
    </citation>
    <scope>NUCLEOTIDE SEQUENCE</scope>
</reference>
<gene>
    <name evidence="1" type="ORF">Tci_030398</name>
</gene>
<evidence type="ECO:0000313" key="1">
    <source>
        <dbReference type="EMBL" id="GEU58420.1"/>
    </source>
</evidence>
<comment type="caution">
    <text evidence="1">The sequence shown here is derived from an EMBL/GenBank/DDBJ whole genome shotgun (WGS) entry which is preliminary data.</text>
</comment>
<proteinExistence type="predicted"/>
<protein>
    <submittedName>
        <fullName evidence="1">Squamosa promoter-binding-like protein 13A</fullName>
    </submittedName>
</protein>
<sequence length="213" mass="24326">MDWNIKIPSCDFKKFDQGTIPNIDSVSGSSSYNISRQQPRIKGNFSMDLKLGQVIDLRNEFRDSLNLKGFAQTTIFLEDSQQPIEVTGSKRSDTQHLHASCNFERVVITLEDPISHSFQEVVSQLAKIPVLDTGKFEQWQFQIQQYLQHEHYALWEVIEFGDSYVVPANTTDTTCGDKSGRTLTLTAEDMQRKKNDVKARTTLLISLPDEHQL</sequence>
<dbReference type="AlphaFoldDB" id="A0A6L2LBB4"/>
<organism evidence="1">
    <name type="scientific">Tanacetum cinerariifolium</name>
    <name type="common">Dalmatian daisy</name>
    <name type="synonym">Chrysanthemum cinerariifolium</name>
    <dbReference type="NCBI Taxonomy" id="118510"/>
    <lineage>
        <taxon>Eukaryota</taxon>
        <taxon>Viridiplantae</taxon>
        <taxon>Streptophyta</taxon>
        <taxon>Embryophyta</taxon>
        <taxon>Tracheophyta</taxon>
        <taxon>Spermatophyta</taxon>
        <taxon>Magnoliopsida</taxon>
        <taxon>eudicotyledons</taxon>
        <taxon>Gunneridae</taxon>
        <taxon>Pentapetalae</taxon>
        <taxon>asterids</taxon>
        <taxon>campanulids</taxon>
        <taxon>Asterales</taxon>
        <taxon>Asteraceae</taxon>
        <taxon>Asteroideae</taxon>
        <taxon>Anthemideae</taxon>
        <taxon>Anthemidinae</taxon>
        <taxon>Tanacetum</taxon>
    </lineage>
</organism>
<dbReference type="EMBL" id="BKCJ010004000">
    <property type="protein sequence ID" value="GEU58420.1"/>
    <property type="molecule type" value="Genomic_DNA"/>
</dbReference>
<name>A0A6L2LBB4_TANCI</name>